<dbReference type="Proteomes" id="UP000237340">
    <property type="component" value="Unassembled WGS sequence"/>
</dbReference>
<evidence type="ECO:0000313" key="3">
    <source>
        <dbReference type="EMBL" id="POH62637.1"/>
    </source>
</evidence>
<feature type="signal peptide" evidence="2">
    <location>
        <begin position="1"/>
        <end position="19"/>
    </location>
</feature>
<accession>A0A2S3ZAR4</accession>
<dbReference type="AlphaFoldDB" id="A0A2S3ZAR4"/>
<sequence>MVGLPVALVLSGCTSTADAVSPPPATASDSATDSADDQASDLSAFEQQLPLSGEFVSQATATEGTVDIERRSDGSVWVLLDDFHTGDASDLRLYLKEDALVQDADGYWGSAEGGYEIAVIDPDAMAQEIEVPGAWDMPEIRSLTVMDYTPPNFPALGSVALD</sequence>
<evidence type="ECO:0008006" key="5">
    <source>
        <dbReference type="Google" id="ProtNLM"/>
    </source>
</evidence>
<feature type="chain" id="PRO_5015701577" description="DM13 domain-containing protein" evidence="2">
    <location>
        <begin position="20"/>
        <end position="162"/>
    </location>
</feature>
<evidence type="ECO:0000313" key="4">
    <source>
        <dbReference type="Proteomes" id="UP000237340"/>
    </source>
</evidence>
<name>A0A2S3ZAR4_9MICO</name>
<evidence type="ECO:0000256" key="2">
    <source>
        <dbReference type="SAM" id="SignalP"/>
    </source>
</evidence>
<feature type="compositionally biased region" description="Low complexity" evidence="1">
    <location>
        <begin position="15"/>
        <end position="33"/>
    </location>
</feature>
<keyword evidence="4" id="KW-1185">Reference proteome</keyword>
<comment type="caution">
    <text evidence="3">The sequence shown here is derived from an EMBL/GenBank/DDBJ whole genome shotgun (WGS) entry which is preliminary data.</text>
</comment>
<keyword evidence="2" id="KW-0732">Signal</keyword>
<gene>
    <name evidence="3" type="ORF">C3B61_17510</name>
</gene>
<proteinExistence type="predicted"/>
<protein>
    <recommendedName>
        <fullName evidence="5">DM13 domain-containing protein</fullName>
    </recommendedName>
</protein>
<reference evidence="3 4" key="1">
    <citation type="submission" date="2018-01" db="EMBL/GenBank/DDBJ databases">
        <title>Cryobacterium sp. nov., from glaciers in China.</title>
        <authorList>
            <person name="Liu Q."/>
            <person name="Xin Y.-H."/>
        </authorList>
    </citation>
    <scope>NUCLEOTIDE SEQUENCE [LARGE SCALE GENOMIC DNA]</scope>
    <source>
        <strain evidence="3 4">TMN-42</strain>
    </source>
</reference>
<dbReference type="EMBL" id="PPXD01000026">
    <property type="protein sequence ID" value="POH62637.1"/>
    <property type="molecule type" value="Genomic_DNA"/>
</dbReference>
<feature type="region of interest" description="Disordered" evidence="1">
    <location>
        <begin position="15"/>
        <end position="41"/>
    </location>
</feature>
<organism evidence="3 4">
    <name type="scientific">Cryobacterium zongtaii</name>
    <dbReference type="NCBI Taxonomy" id="1259217"/>
    <lineage>
        <taxon>Bacteria</taxon>
        <taxon>Bacillati</taxon>
        <taxon>Actinomycetota</taxon>
        <taxon>Actinomycetes</taxon>
        <taxon>Micrococcales</taxon>
        <taxon>Microbacteriaceae</taxon>
        <taxon>Cryobacterium</taxon>
    </lineage>
</organism>
<evidence type="ECO:0000256" key="1">
    <source>
        <dbReference type="SAM" id="MobiDB-lite"/>
    </source>
</evidence>